<dbReference type="InterPro" id="IPR037972">
    <property type="entry name" value="RepB_N"/>
</dbReference>
<comment type="similarity">
    <text evidence="1">Belongs to the ParB family.</text>
</comment>
<dbReference type="InterPro" id="IPR011111">
    <property type="entry name" value="Plasmid_RepB"/>
</dbReference>
<reference evidence="3 4" key="1">
    <citation type="submission" date="2018-09" db="EMBL/GenBank/DDBJ databases">
        <title>Gemmobacter lutimaris sp. nov., a marine bacterium isolated from tidal flat.</title>
        <authorList>
            <person name="Lee D.W."/>
            <person name="Yoo Y."/>
            <person name="Kim J.-J."/>
            <person name="Kim B.S."/>
        </authorList>
    </citation>
    <scope>NUCLEOTIDE SEQUENCE [LARGE SCALE GENOMIC DNA]</scope>
    <source>
        <strain evidence="3 4">YJ-T1-11</strain>
    </source>
</reference>
<evidence type="ECO:0000313" key="4">
    <source>
        <dbReference type="Proteomes" id="UP000266649"/>
    </source>
</evidence>
<dbReference type="CDD" id="cd16405">
    <property type="entry name" value="RepB_like_N"/>
    <property type="match status" value="1"/>
</dbReference>
<keyword evidence="4" id="KW-1185">Reference proteome</keyword>
<comment type="caution">
    <text evidence="3">The sequence shown here is derived from an EMBL/GenBank/DDBJ whole genome shotgun (WGS) entry which is preliminary data.</text>
</comment>
<dbReference type="NCBIfam" id="TIGR00180">
    <property type="entry name" value="parB_part"/>
    <property type="match status" value="1"/>
</dbReference>
<dbReference type="InterPro" id="IPR003115">
    <property type="entry name" value="ParB_N"/>
</dbReference>
<dbReference type="InterPro" id="IPR004437">
    <property type="entry name" value="ParB/RepB/Spo0J"/>
</dbReference>
<dbReference type="Gene3D" id="1.10.10.2830">
    <property type="match status" value="1"/>
</dbReference>
<dbReference type="Pfam" id="PF02195">
    <property type="entry name" value="ParB_N"/>
    <property type="match status" value="1"/>
</dbReference>
<gene>
    <name evidence="3" type="primary">repB</name>
    <name evidence="3" type="ORF">D2N39_22515</name>
</gene>
<organism evidence="3 4">
    <name type="scientific">Gemmobacter lutimaris</name>
    <dbReference type="NCBI Taxonomy" id="2306023"/>
    <lineage>
        <taxon>Bacteria</taxon>
        <taxon>Pseudomonadati</taxon>
        <taxon>Pseudomonadota</taxon>
        <taxon>Alphaproteobacteria</taxon>
        <taxon>Rhodobacterales</taxon>
        <taxon>Paracoccaceae</taxon>
        <taxon>Gemmobacter</taxon>
    </lineage>
</organism>
<dbReference type="GO" id="GO:0003677">
    <property type="term" value="F:DNA binding"/>
    <property type="evidence" value="ECO:0007669"/>
    <property type="project" value="InterPro"/>
</dbReference>
<dbReference type="AlphaFoldDB" id="A0A398BH49"/>
<evidence type="ECO:0000313" key="3">
    <source>
        <dbReference type="EMBL" id="RID89562.1"/>
    </source>
</evidence>
<proteinExistence type="inferred from homology"/>
<dbReference type="NCBIfam" id="TIGR03454">
    <property type="entry name" value="partition_RepB"/>
    <property type="match status" value="1"/>
</dbReference>
<evidence type="ECO:0000259" key="2">
    <source>
        <dbReference type="SMART" id="SM00470"/>
    </source>
</evidence>
<dbReference type="PANTHER" id="PTHR33375:SF1">
    <property type="entry name" value="CHROMOSOME-PARTITIONING PROTEIN PARB-RELATED"/>
    <property type="match status" value="1"/>
</dbReference>
<dbReference type="InterPro" id="IPR050336">
    <property type="entry name" value="Chromosome_partition/occlusion"/>
</dbReference>
<dbReference type="GO" id="GO:0005694">
    <property type="term" value="C:chromosome"/>
    <property type="evidence" value="ECO:0007669"/>
    <property type="project" value="TreeGrafter"/>
</dbReference>
<dbReference type="EMBL" id="QXXQ01000076">
    <property type="protein sequence ID" value="RID89562.1"/>
    <property type="molecule type" value="Genomic_DNA"/>
</dbReference>
<dbReference type="GO" id="GO:0007059">
    <property type="term" value="P:chromosome segregation"/>
    <property type="evidence" value="ECO:0007669"/>
    <property type="project" value="TreeGrafter"/>
</dbReference>
<accession>A0A398BH49</accession>
<feature type="domain" description="ParB-like N-terminal" evidence="2">
    <location>
        <begin position="54"/>
        <end position="144"/>
    </location>
</feature>
<sequence length="321" mass="35765">MGEGVMRKNLLANSLKAVRDGKAAAAEDEQKPRKLSGVLDVQRGLDQLSAGAARQIDPAQISESAVKDRFDLQDGLEDLINSIKASGQKLPVLLRRTPQGPLPYEVVYGRRRIEACRQLGIQVLAHIAELSDREALISQGLENAARLQRSFIEQSVYAEQLLHHEFSREDIMEVLAVDKSTISRMLGVVSDVPRSIIERIGPAHDSGRRPWQQLRELLKERSDLDEHAIKSLIPTDTSDSNERLQGLIRALSHKPAPARQISAKRTLADGRIKVETTRGRILVKASGEEMLGFAAFLDERLEQLLAEFGSRKHSCVDHWSK</sequence>
<name>A0A398BH49_9RHOB</name>
<dbReference type="SUPFAM" id="SSF110849">
    <property type="entry name" value="ParB/Sulfiredoxin"/>
    <property type="match status" value="1"/>
</dbReference>
<dbReference type="Pfam" id="PF07506">
    <property type="entry name" value="RepB"/>
    <property type="match status" value="1"/>
</dbReference>
<evidence type="ECO:0000256" key="1">
    <source>
        <dbReference type="ARBA" id="ARBA00006295"/>
    </source>
</evidence>
<dbReference type="Proteomes" id="UP000266649">
    <property type="component" value="Unassembled WGS sequence"/>
</dbReference>
<dbReference type="InterPro" id="IPR036086">
    <property type="entry name" value="ParB/Sulfiredoxin_sf"/>
</dbReference>
<protein>
    <submittedName>
        <fullName evidence="3">Plasmid partitioning protein RepB</fullName>
    </submittedName>
</protein>
<dbReference type="SUPFAM" id="SSF109709">
    <property type="entry name" value="KorB DNA-binding domain-like"/>
    <property type="match status" value="1"/>
</dbReference>
<dbReference type="PANTHER" id="PTHR33375">
    <property type="entry name" value="CHROMOSOME-PARTITIONING PROTEIN PARB-RELATED"/>
    <property type="match status" value="1"/>
</dbReference>
<dbReference type="SMART" id="SM00470">
    <property type="entry name" value="ParB"/>
    <property type="match status" value="1"/>
</dbReference>
<dbReference type="Gene3D" id="3.90.1530.30">
    <property type="match status" value="1"/>
</dbReference>
<dbReference type="InterPro" id="IPR017819">
    <property type="entry name" value="Plasmid_partition_RepB"/>
</dbReference>